<feature type="compositionally biased region" description="Basic and acidic residues" evidence="1">
    <location>
        <begin position="22"/>
        <end position="32"/>
    </location>
</feature>
<keyword evidence="3" id="KW-1185">Reference proteome</keyword>
<evidence type="ECO:0000313" key="3">
    <source>
        <dbReference type="Proteomes" id="UP001500928"/>
    </source>
</evidence>
<organism evidence="2 3">
    <name type="scientific">Actinomycetospora chlora</name>
    <dbReference type="NCBI Taxonomy" id="663608"/>
    <lineage>
        <taxon>Bacteria</taxon>
        <taxon>Bacillati</taxon>
        <taxon>Actinomycetota</taxon>
        <taxon>Actinomycetes</taxon>
        <taxon>Pseudonocardiales</taxon>
        <taxon>Pseudonocardiaceae</taxon>
        <taxon>Actinomycetospora</taxon>
    </lineage>
</organism>
<evidence type="ECO:0000313" key="2">
    <source>
        <dbReference type="EMBL" id="GAA4787362.1"/>
    </source>
</evidence>
<feature type="compositionally biased region" description="Basic and acidic residues" evidence="1">
    <location>
        <begin position="41"/>
        <end position="51"/>
    </location>
</feature>
<reference evidence="3" key="1">
    <citation type="journal article" date="2019" name="Int. J. Syst. Evol. Microbiol.">
        <title>The Global Catalogue of Microorganisms (GCM) 10K type strain sequencing project: providing services to taxonomists for standard genome sequencing and annotation.</title>
        <authorList>
            <consortium name="The Broad Institute Genomics Platform"/>
            <consortium name="The Broad Institute Genome Sequencing Center for Infectious Disease"/>
            <person name="Wu L."/>
            <person name="Ma J."/>
        </authorList>
    </citation>
    <scope>NUCLEOTIDE SEQUENCE [LARGE SCALE GENOMIC DNA]</scope>
    <source>
        <strain evidence="3">JCM 17979</strain>
    </source>
</reference>
<sequence>MTEPQDTDRSTVVPDAAPLHGHAPEGELKPEDVLPIGDASETEHLVDRDRD</sequence>
<dbReference type="Proteomes" id="UP001500928">
    <property type="component" value="Unassembled WGS sequence"/>
</dbReference>
<dbReference type="EMBL" id="BAABHO010000014">
    <property type="protein sequence ID" value="GAA4787362.1"/>
    <property type="molecule type" value="Genomic_DNA"/>
</dbReference>
<accession>A0ABP9AWS0</accession>
<evidence type="ECO:0000256" key="1">
    <source>
        <dbReference type="SAM" id="MobiDB-lite"/>
    </source>
</evidence>
<proteinExistence type="predicted"/>
<dbReference type="RefSeq" id="WP_345414088.1">
    <property type="nucleotide sequence ID" value="NZ_BAABHO010000014.1"/>
</dbReference>
<gene>
    <name evidence="2" type="ORF">GCM10023200_21950</name>
</gene>
<name>A0ABP9AWS0_9PSEU</name>
<comment type="caution">
    <text evidence="2">The sequence shown here is derived from an EMBL/GenBank/DDBJ whole genome shotgun (WGS) entry which is preliminary data.</text>
</comment>
<feature type="region of interest" description="Disordered" evidence="1">
    <location>
        <begin position="1"/>
        <end position="51"/>
    </location>
</feature>
<protein>
    <submittedName>
        <fullName evidence="2">Uncharacterized protein</fullName>
    </submittedName>
</protein>